<evidence type="ECO:0000313" key="3">
    <source>
        <dbReference type="Proteomes" id="UP001153076"/>
    </source>
</evidence>
<feature type="region of interest" description="Disordered" evidence="1">
    <location>
        <begin position="124"/>
        <end position="187"/>
    </location>
</feature>
<protein>
    <submittedName>
        <fullName evidence="2">Uncharacterized protein</fullName>
    </submittedName>
</protein>
<keyword evidence="3" id="KW-1185">Reference proteome</keyword>
<dbReference type="OrthoDB" id="1746852at2759"/>
<dbReference type="Proteomes" id="UP001153076">
    <property type="component" value="Unassembled WGS sequence"/>
</dbReference>
<evidence type="ECO:0000256" key="1">
    <source>
        <dbReference type="SAM" id="MobiDB-lite"/>
    </source>
</evidence>
<evidence type="ECO:0000313" key="2">
    <source>
        <dbReference type="EMBL" id="KAJ8424650.1"/>
    </source>
</evidence>
<comment type="caution">
    <text evidence="2">The sequence shown here is derived from an EMBL/GenBank/DDBJ whole genome shotgun (WGS) entry which is preliminary data.</text>
</comment>
<feature type="region of interest" description="Disordered" evidence="1">
    <location>
        <begin position="1"/>
        <end position="38"/>
    </location>
</feature>
<reference evidence="2" key="1">
    <citation type="submission" date="2022-04" db="EMBL/GenBank/DDBJ databases">
        <title>Carnegiea gigantea Genome sequencing and assembly v2.</title>
        <authorList>
            <person name="Copetti D."/>
            <person name="Sanderson M.J."/>
            <person name="Burquez A."/>
            <person name="Wojciechowski M.F."/>
        </authorList>
    </citation>
    <scope>NUCLEOTIDE SEQUENCE</scope>
    <source>
        <strain evidence="2">SGP5-SGP5p</strain>
        <tissue evidence="2">Aerial part</tissue>
    </source>
</reference>
<feature type="compositionally biased region" description="Low complexity" evidence="1">
    <location>
        <begin position="10"/>
        <end position="19"/>
    </location>
</feature>
<dbReference type="AlphaFoldDB" id="A0A9Q1GT56"/>
<feature type="compositionally biased region" description="Pro residues" evidence="1">
    <location>
        <begin position="27"/>
        <end position="37"/>
    </location>
</feature>
<sequence length="280" mass="30492">MGPTGRPTQGATTGSATASMPCTTHSRPPPMTAPPMPQNARKYYKFHEQSGHTTTECRELKKAHHELADKVQIDLFLKRGPRMIRLPVHFGDKTKSKSLEVDVLVVDVPTTYNVILWLPTLHKKRKERARGHTSGSPPSSRSSSSEAPALASKGLVASSPASSPSAEGGITPPPQGHGPHRRPADARPRSEALLVALLLSLGHISPGLHQHLLQPTQQPMLLSFAGIQISPQPFAMPLVPRNEPLQSSAFRRRPHPLGEDLGHGYLFISYLRGIRNPMSH</sequence>
<dbReference type="EMBL" id="JAKOGI010001628">
    <property type="protein sequence ID" value="KAJ8424650.1"/>
    <property type="molecule type" value="Genomic_DNA"/>
</dbReference>
<gene>
    <name evidence="2" type="ORF">Cgig2_016919</name>
</gene>
<organism evidence="2 3">
    <name type="scientific">Carnegiea gigantea</name>
    <dbReference type="NCBI Taxonomy" id="171969"/>
    <lineage>
        <taxon>Eukaryota</taxon>
        <taxon>Viridiplantae</taxon>
        <taxon>Streptophyta</taxon>
        <taxon>Embryophyta</taxon>
        <taxon>Tracheophyta</taxon>
        <taxon>Spermatophyta</taxon>
        <taxon>Magnoliopsida</taxon>
        <taxon>eudicotyledons</taxon>
        <taxon>Gunneridae</taxon>
        <taxon>Pentapetalae</taxon>
        <taxon>Caryophyllales</taxon>
        <taxon>Cactineae</taxon>
        <taxon>Cactaceae</taxon>
        <taxon>Cactoideae</taxon>
        <taxon>Echinocereeae</taxon>
        <taxon>Carnegiea</taxon>
    </lineage>
</organism>
<feature type="compositionally biased region" description="Low complexity" evidence="1">
    <location>
        <begin position="134"/>
        <end position="166"/>
    </location>
</feature>
<name>A0A9Q1GT56_9CARY</name>
<accession>A0A9Q1GT56</accession>
<proteinExistence type="predicted"/>